<evidence type="ECO:0000313" key="12">
    <source>
        <dbReference type="EMBL" id="MDQ2094588.1"/>
    </source>
</evidence>
<dbReference type="Proteomes" id="UP001227162">
    <property type="component" value="Unassembled WGS sequence"/>
</dbReference>
<dbReference type="SUPFAM" id="SSF54534">
    <property type="entry name" value="FKBP-like"/>
    <property type="match status" value="1"/>
</dbReference>
<dbReference type="GO" id="GO:0042026">
    <property type="term" value="P:protein refolding"/>
    <property type="evidence" value="ECO:0007669"/>
    <property type="project" value="UniProtKB-ARBA"/>
</dbReference>
<evidence type="ECO:0000256" key="8">
    <source>
        <dbReference type="ARBA" id="ARBA00037071"/>
    </source>
</evidence>
<evidence type="ECO:0000256" key="7">
    <source>
        <dbReference type="ARBA" id="ARBA00023235"/>
    </source>
</evidence>
<feature type="domain" description="PPIase FKBP-type" evidence="11">
    <location>
        <begin position="7"/>
        <end position="101"/>
    </location>
</feature>
<evidence type="ECO:0000256" key="9">
    <source>
        <dbReference type="PROSITE-ProRule" id="PRU00277"/>
    </source>
</evidence>
<dbReference type="GO" id="GO:0005737">
    <property type="term" value="C:cytoplasm"/>
    <property type="evidence" value="ECO:0007669"/>
    <property type="project" value="UniProtKB-SubCell"/>
</dbReference>
<name>A0AAJ1UB53_9RHOB</name>
<dbReference type="PROSITE" id="PS50059">
    <property type="entry name" value="FKBP_PPIASE"/>
    <property type="match status" value="1"/>
</dbReference>
<comment type="caution">
    <text evidence="12">The sequence shown here is derived from an EMBL/GenBank/DDBJ whole genome shotgun (WGS) entry which is preliminary data.</text>
</comment>
<keyword evidence="4" id="KW-0963">Cytoplasm</keyword>
<dbReference type="EMBL" id="JANFFA010000003">
    <property type="protein sequence ID" value="MDQ2094588.1"/>
    <property type="molecule type" value="Genomic_DNA"/>
</dbReference>
<gene>
    <name evidence="12" type="ORF">NOI20_10750</name>
</gene>
<evidence type="ECO:0000256" key="6">
    <source>
        <dbReference type="ARBA" id="ARBA00023186"/>
    </source>
</evidence>
<keyword evidence="13" id="KW-1185">Reference proteome</keyword>
<comment type="subcellular location">
    <subcellularLocation>
        <location evidence="2">Cytoplasm</location>
    </subcellularLocation>
</comment>
<dbReference type="RefSeq" id="WP_317626215.1">
    <property type="nucleotide sequence ID" value="NZ_JANFFA010000003.1"/>
</dbReference>
<dbReference type="EC" id="5.2.1.8" evidence="10"/>
<accession>A0AAJ1UB53</accession>
<comment type="catalytic activity">
    <reaction evidence="1 9 10">
        <text>[protein]-peptidylproline (omega=180) = [protein]-peptidylproline (omega=0)</text>
        <dbReference type="Rhea" id="RHEA:16237"/>
        <dbReference type="Rhea" id="RHEA-COMP:10747"/>
        <dbReference type="Rhea" id="RHEA-COMP:10748"/>
        <dbReference type="ChEBI" id="CHEBI:83833"/>
        <dbReference type="ChEBI" id="CHEBI:83834"/>
        <dbReference type="EC" id="5.2.1.8"/>
    </reaction>
</comment>
<evidence type="ECO:0000256" key="5">
    <source>
        <dbReference type="ARBA" id="ARBA00023110"/>
    </source>
</evidence>
<evidence type="ECO:0000256" key="3">
    <source>
        <dbReference type="ARBA" id="ARBA00006577"/>
    </source>
</evidence>
<dbReference type="InterPro" id="IPR046357">
    <property type="entry name" value="PPIase_dom_sf"/>
</dbReference>
<protein>
    <recommendedName>
        <fullName evidence="10">Peptidyl-prolyl cis-trans isomerase</fullName>
        <ecNumber evidence="10">5.2.1.8</ecNumber>
    </recommendedName>
</protein>
<reference evidence="12" key="1">
    <citation type="submission" date="2022-07" db="EMBL/GenBank/DDBJ databases">
        <authorList>
            <person name="Otstavnykh N."/>
            <person name="Isaeva M."/>
            <person name="Bystritskaya E."/>
        </authorList>
    </citation>
    <scope>NUCLEOTIDE SEQUENCE</scope>
    <source>
        <strain evidence="12">10Alg 79</strain>
    </source>
</reference>
<reference evidence="12" key="2">
    <citation type="submission" date="2023-04" db="EMBL/GenBank/DDBJ databases">
        <title>'Rhodoalgimonas zhirmunskyi' gen. nov., isolated from a red alga.</title>
        <authorList>
            <person name="Nedashkovskaya O.I."/>
            <person name="Otstavnykh N.Y."/>
            <person name="Bystritskaya E.P."/>
            <person name="Balabanova L.A."/>
            <person name="Isaeva M.P."/>
        </authorList>
    </citation>
    <scope>NUCLEOTIDE SEQUENCE</scope>
    <source>
        <strain evidence="12">10Alg 79</strain>
    </source>
</reference>
<organism evidence="12 13">
    <name type="scientific">Rhodalgimonas zhirmunskyi</name>
    <dbReference type="NCBI Taxonomy" id="2964767"/>
    <lineage>
        <taxon>Bacteria</taxon>
        <taxon>Pseudomonadati</taxon>
        <taxon>Pseudomonadota</taxon>
        <taxon>Alphaproteobacteria</taxon>
        <taxon>Rhodobacterales</taxon>
        <taxon>Roseobacteraceae</taxon>
        <taxon>Rhodalgimonas</taxon>
    </lineage>
</organism>
<dbReference type="Pfam" id="PF00254">
    <property type="entry name" value="FKBP_C"/>
    <property type="match status" value="1"/>
</dbReference>
<evidence type="ECO:0000256" key="10">
    <source>
        <dbReference type="RuleBase" id="RU003915"/>
    </source>
</evidence>
<evidence type="ECO:0000256" key="2">
    <source>
        <dbReference type="ARBA" id="ARBA00004496"/>
    </source>
</evidence>
<keyword evidence="6" id="KW-0143">Chaperone</keyword>
<evidence type="ECO:0000256" key="4">
    <source>
        <dbReference type="ARBA" id="ARBA00022490"/>
    </source>
</evidence>
<dbReference type="PANTHER" id="PTHR47861">
    <property type="entry name" value="FKBP-TYPE PEPTIDYL-PROLYL CIS-TRANS ISOMERASE SLYD"/>
    <property type="match status" value="1"/>
</dbReference>
<dbReference type="AlphaFoldDB" id="A0AAJ1UB53"/>
<dbReference type="InterPro" id="IPR001179">
    <property type="entry name" value="PPIase_FKBP_dom"/>
</dbReference>
<dbReference type="GO" id="GO:0003755">
    <property type="term" value="F:peptidyl-prolyl cis-trans isomerase activity"/>
    <property type="evidence" value="ECO:0007669"/>
    <property type="project" value="UniProtKB-UniRule"/>
</dbReference>
<evidence type="ECO:0000259" key="11">
    <source>
        <dbReference type="PROSITE" id="PS50059"/>
    </source>
</evidence>
<comment type="similarity">
    <text evidence="3 10">Belongs to the FKBP-type PPIase family.</text>
</comment>
<keyword evidence="7 9" id="KW-0413">Isomerase</keyword>
<dbReference type="PANTHER" id="PTHR47861:SF3">
    <property type="entry name" value="FKBP-TYPE PEPTIDYL-PROLYL CIS-TRANS ISOMERASE SLYD"/>
    <property type="match status" value="1"/>
</dbReference>
<sequence length="142" mass="15111">MSAVKAGDTVAIHYKGTLKDGQVFDSSEGRDPLSFTVGSGEIIPGLDQALPGMTTGESKRVEVPCDAAYGPRIEEARQEVPRGDLPDSIPLEEGVQLQAQNENGEVMNLRIAEVTESHVVLDANHPLAGEDLIFDIEVVSVG</sequence>
<evidence type="ECO:0000313" key="13">
    <source>
        <dbReference type="Proteomes" id="UP001227162"/>
    </source>
</evidence>
<dbReference type="Gene3D" id="3.10.50.40">
    <property type="match status" value="1"/>
</dbReference>
<evidence type="ECO:0000256" key="1">
    <source>
        <dbReference type="ARBA" id="ARBA00000971"/>
    </source>
</evidence>
<comment type="function">
    <text evidence="8">Also involved in hydrogenase metallocenter assembly, probably by participating in the nickel insertion step. This function in hydrogenase biosynthesis requires chaperone activity and the presence of the metal-binding domain, but not PPIase activity.</text>
</comment>
<keyword evidence="5 9" id="KW-0697">Rotamase</keyword>
<proteinExistence type="inferred from homology"/>